<evidence type="ECO:0000313" key="8">
    <source>
        <dbReference type="EMBL" id="KKN72748.1"/>
    </source>
</evidence>
<dbReference type="Pfam" id="PF07690">
    <property type="entry name" value="MFS_1"/>
    <property type="match status" value="1"/>
</dbReference>
<feature type="transmembrane region" description="Helical" evidence="6">
    <location>
        <begin position="128"/>
        <end position="151"/>
    </location>
</feature>
<keyword evidence="5 6" id="KW-0472">Membrane</keyword>
<accession>A0A0F9W3W4</accession>
<feature type="transmembrane region" description="Helical" evidence="6">
    <location>
        <begin position="257"/>
        <end position="276"/>
    </location>
</feature>
<evidence type="ECO:0000256" key="6">
    <source>
        <dbReference type="SAM" id="Phobius"/>
    </source>
</evidence>
<dbReference type="AlphaFoldDB" id="A0A0F9W3W4"/>
<feature type="transmembrane region" description="Helical" evidence="6">
    <location>
        <begin position="328"/>
        <end position="349"/>
    </location>
</feature>
<sequence>MKQPVFLEPPPNWTPEERPMLPGSPAAIYHRPSVRAAYAAVGVLVGITGGLGNALVSANLPQIQGQLGLTPSEGAWLPAAYVMVNVTSNLLLFKFRQQFGIRRFAELGIFAYVMVTLLHVVAEDYSTALFARAISGFAAAPMSSLGLYYILQAFPKAKMGSGFCIGLAISQIAGPLAWLASPALLDIGDWRGLYLFELGMALCTMAAVVVLKLPPGMRIRVFEPLDILTFLLLAPAMALVAAVLAQGRIQWWPDQPWMAGALIAALLLFLVAGFIEHHRERPLIQTRWLGTAEVFRFLLGALGIRLLLSEQTYAATGLMRTLGMGPDQLQPLYLVIMLGTAAGAVLAALLFDPKRLTFLVIASVVLIIVGSTMDQGATSQTRPHDLFFSQFLVSCAGGMFLGPLMIKAVMPVLMTRGADYIVTFVILFSVSQSVGGLLGPAIFGTFQQYREHEYSAQIVAEIAPTDPIVAQRLQIQGQVYGQVITDPVLRNAQGIALLSQAATREANVRAYNDVVVLNTFIALAFLAWSLFQTLIASWKAITAARVVPAAQGTD</sequence>
<dbReference type="Gene3D" id="1.20.1250.20">
    <property type="entry name" value="MFS general substrate transporter like domains"/>
    <property type="match status" value="2"/>
</dbReference>
<feature type="transmembrane region" description="Helical" evidence="6">
    <location>
        <begin position="386"/>
        <end position="406"/>
    </location>
</feature>
<comment type="caution">
    <text evidence="8">The sequence shown here is derived from an EMBL/GenBank/DDBJ whole genome shotgun (WGS) entry which is preliminary data.</text>
</comment>
<dbReference type="InterPro" id="IPR011701">
    <property type="entry name" value="MFS"/>
</dbReference>
<protein>
    <recommendedName>
        <fullName evidence="7">Major facilitator superfamily (MFS) profile domain-containing protein</fullName>
    </recommendedName>
</protein>
<feature type="transmembrane region" description="Helical" evidence="6">
    <location>
        <begin position="514"/>
        <end position="535"/>
    </location>
</feature>
<dbReference type="GO" id="GO:0005886">
    <property type="term" value="C:plasma membrane"/>
    <property type="evidence" value="ECO:0007669"/>
    <property type="project" value="TreeGrafter"/>
</dbReference>
<feature type="transmembrane region" description="Helical" evidence="6">
    <location>
        <begin position="356"/>
        <end position="374"/>
    </location>
</feature>
<proteinExistence type="predicted"/>
<evidence type="ECO:0000256" key="5">
    <source>
        <dbReference type="ARBA" id="ARBA00023136"/>
    </source>
</evidence>
<dbReference type="GO" id="GO:0022857">
    <property type="term" value="F:transmembrane transporter activity"/>
    <property type="evidence" value="ECO:0007669"/>
    <property type="project" value="InterPro"/>
</dbReference>
<evidence type="ECO:0000256" key="1">
    <source>
        <dbReference type="ARBA" id="ARBA00004127"/>
    </source>
</evidence>
<dbReference type="InterPro" id="IPR020846">
    <property type="entry name" value="MFS_dom"/>
</dbReference>
<feature type="domain" description="Major facilitator superfamily (MFS) profile" evidence="7">
    <location>
        <begin position="38"/>
        <end position="478"/>
    </location>
</feature>
<dbReference type="GO" id="GO:0012505">
    <property type="term" value="C:endomembrane system"/>
    <property type="evidence" value="ECO:0007669"/>
    <property type="project" value="UniProtKB-SubCell"/>
</dbReference>
<organism evidence="8">
    <name type="scientific">marine sediment metagenome</name>
    <dbReference type="NCBI Taxonomy" id="412755"/>
    <lineage>
        <taxon>unclassified sequences</taxon>
        <taxon>metagenomes</taxon>
        <taxon>ecological metagenomes</taxon>
    </lineage>
</organism>
<dbReference type="PROSITE" id="PS50850">
    <property type="entry name" value="MFS"/>
    <property type="match status" value="1"/>
</dbReference>
<feature type="transmembrane region" description="Helical" evidence="6">
    <location>
        <begin position="418"/>
        <end position="443"/>
    </location>
</feature>
<dbReference type="EMBL" id="LAZR01000356">
    <property type="protein sequence ID" value="KKN72748.1"/>
    <property type="molecule type" value="Genomic_DNA"/>
</dbReference>
<reference evidence="8" key="1">
    <citation type="journal article" date="2015" name="Nature">
        <title>Complex archaea that bridge the gap between prokaryotes and eukaryotes.</title>
        <authorList>
            <person name="Spang A."/>
            <person name="Saw J.H."/>
            <person name="Jorgensen S.L."/>
            <person name="Zaremba-Niedzwiedzka K."/>
            <person name="Martijn J."/>
            <person name="Lind A.E."/>
            <person name="van Eijk R."/>
            <person name="Schleper C."/>
            <person name="Guy L."/>
            <person name="Ettema T.J."/>
        </authorList>
    </citation>
    <scope>NUCLEOTIDE SEQUENCE</scope>
</reference>
<feature type="transmembrane region" description="Helical" evidence="6">
    <location>
        <begin position="193"/>
        <end position="213"/>
    </location>
</feature>
<evidence type="ECO:0000256" key="4">
    <source>
        <dbReference type="ARBA" id="ARBA00022989"/>
    </source>
</evidence>
<keyword evidence="4 6" id="KW-1133">Transmembrane helix</keyword>
<dbReference type="SUPFAM" id="SSF103473">
    <property type="entry name" value="MFS general substrate transporter"/>
    <property type="match status" value="1"/>
</dbReference>
<feature type="transmembrane region" description="Helical" evidence="6">
    <location>
        <begin position="75"/>
        <end position="92"/>
    </location>
</feature>
<keyword evidence="3 6" id="KW-0812">Transmembrane</keyword>
<comment type="subcellular location">
    <subcellularLocation>
        <location evidence="1">Endomembrane system</location>
        <topology evidence="1">Multi-pass membrane protein</topology>
    </subcellularLocation>
</comment>
<feature type="transmembrane region" description="Helical" evidence="6">
    <location>
        <begin position="163"/>
        <end position="181"/>
    </location>
</feature>
<dbReference type="PANTHER" id="PTHR23501">
    <property type="entry name" value="MAJOR FACILITATOR SUPERFAMILY"/>
    <property type="match status" value="1"/>
</dbReference>
<evidence type="ECO:0000256" key="3">
    <source>
        <dbReference type="ARBA" id="ARBA00022692"/>
    </source>
</evidence>
<dbReference type="PANTHER" id="PTHR23501:SF191">
    <property type="entry name" value="VACUOLAR BASIC AMINO ACID TRANSPORTER 4"/>
    <property type="match status" value="1"/>
</dbReference>
<keyword evidence="2" id="KW-0813">Transport</keyword>
<gene>
    <name evidence="8" type="ORF">LCGC14_0408000</name>
</gene>
<feature type="transmembrane region" description="Helical" evidence="6">
    <location>
        <begin position="225"/>
        <end position="245"/>
    </location>
</feature>
<evidence type="ECO:0000259" key="7">
    <source>
        <dbReference type="PROSITE" id="PS50850"/>
    </source>
</evidence>
<dbReference type="InterPro" id="IPR036259">
    <property type="entry name" value="MFS_trans_sf"/>
</dbReference>
<evidence type="ECO:0000256" key="2">
    <source>
        <dbReference type="ARBA" id="ARBA00022448"/>
    </source>
</evidence>
<name>A0A0F9W3W4_9ZZZZ</name>
<feature type="transmembrane region" description="Helical" evidence="6">
    <location>
        <begin position="104"/>
        <end position="122"/>
    </location>
</feature>
<feature type="transmembrane region" description="Helical" evidence="6">
    <location>
        <begin position="36"/>
        <end position="55"/>
    </location>
</feature>